<feature type="transmembrane region" description="Helical" evidence="1">
    <location>
        <begin position="12"/>
        <end position="29"/>
    </location>
</feature>
<feature type="transmembrane region" description="Helical" evidence="1">
    <location>
        <begin position="307"/>
        <end position="329"/>
    </location>
</feature>
<feature type="domain" description="Acyltransferase 3" evidence="2">
    <location>
        <begin position="11"/>
        <end position="365"/>
    </location>
</feature>
<dbReference type="AlphaFoldDB" id="A0A2A4XCB0"/>
<dbReference type="PANTHER" id="PTHR23028">
    <property type="entry name" value="ACETYLTRANSFERASE"/>
    <property type="match status" value="1"/>
</dbReference>
<proteinExistence type="predicted"/>
<dbReference type="PANTHER" id="PTHR23028:SF134">
    <property type="entry name" value="PUTATIVE (AFU_ORTHOLOGUE AFUA_4G08520)-RELATED"/>
    <property type="match status" value="1"/>
</dbReference>
<sequence length="383" mass="44491">MVDNSRKIPVLDVFRFVGAVVVVLVHYELIFGQFIVWGALGTTALSWFFMVSGFVLSYVYPSLQGWAATKQFYKYRIIRIYPAYAFAILVSSTFVWLSYLSVGEAFFIEAHRPFQITYDLPEVKDTSFFLIATLRHYLFTQSISSIETLKLLFNGPLWSLVLEAYFYLCFPIFLILLSKVNSYKRVFAVFIAGYAMQFGLIAYFLPEAEYYDLATLNVPVYTNPIIRFVEFVFGMLIYKIFALNGIDKDKGKVNLLPLVISILVYLAVIWFGENYVPYQYSSFFVAIPAVAALVYCMLNLQWYPTGAILKFCELLGGLSYVIYCLHWPFMEMVQYFNLLPESWPYQLHLPVLASILIGLSYLVYRFLEFPLRRKMHKLLIKKQ</sequence>
<gene>
    <name evidence="3" type="ORF">COB20_04185</name>
</gene>
<dbReference type="Pfam" id="PF01757">
    <property type="entry name" value="Acyl_transf_3"/>
    <property type="match status" value="1"/>
</dbReference>
<feature type="transmembrane region" description="Helical" evidence="1">
    <location>
        <begin position="157"/>
        <end position="177"/>
    </location>
</feature>
<dbReference type="Proteomes" id="UP000218767">
    <property type="component" value="Unassembled WGS sequence"/>
</dbReference>
<evidence type="ECO:0000259" key="2">
    <source>
        <dbReference type="Pfam" id="PF01757"/>
    </source>
</evidence>
<dbReference type="GO" id="GO:0016747">
    <property type="term" value="F:acyltransferase activity, transferring groups other than amino-acyl groups"/>
    <property type="evidence" value="ECO:0007669"/>
    <property type="project" value="InterPro"/>
</dbReference>
<dbReference type="InterPro" id="IPR050879">
    <property type="entry name" value="Acyltransferase_3"/>
</dbReference>
<name>A0A2A4XCB0_9GAMM</name>
<dbReference type="InterPro" id="IPR002656">
    <property type="entry name" value="Acyl_transf_3_dom"/>
</dbReference>
<feature type="transmembrane region" description="Helical" evidence="1">
    <location>
        <begin position="81"/>
        <end position="99"/>
    </location>
</feature>
<feature type="transmembrane region" description="Helical" evidence="1">
    <location>
        <begin position="225"/>
        <end position="243"/>
    </location>
</feature>
<keyword evidence="1" id="KW-0812">Transmembrane</keyword>
<accession>A0A2A4XCB0</accession>
<feature type="transmembrane region" description="Helical" evidence="1">
    <location>
        <begin position="186"/>
        <end position="205"/>
    </location>
</feature>
<comment type="caution">
    <text evidence="3">The sequence shown here is derived from an EMBL/GenBank/DDBJ whole genome shotgun (WGS) entry which is preliminary data.</text>
</comment>
<feature type="transmembrane region" description="Helical" evidence="1">
    <location>
        <begin position="349"/>
        <end position="367"/>
    </location>
</feature>
<evidence type="ECO:0000313" key="4">
    <source>
        <dbReference type="Proteomes" id="UP000218767"/>
    </source>
</evidence>
<reference evidence="4" key="1">
    <citation type="submission" date="2017-08" db="EMBL/GenBank/DDBJ databases">
        <title>A dynamic microbial community with high functional redundancy inhabits the cold, oxic subseafloor aquifer.</title>
        <authorList>
            <person name="Tully B.J."/>
            <person name="Wheat C.G."/>
            <person name="Glazer B.T."/>
            <person name="Huber J.A."/>
        </authorList>
    </citation>
    <scope>NUCLEOTIDE SEQUENCE [LARGE SCALE GENOMIC DNA]</scope>
</reference>
<feature type="transmembrane region" description="Helical" evidence="1">
    <location>
        <begin position="278"/>
        <end position="300"/>
    </location>
</feature>
<feature type="transmembrane region" description="Helical" evidence="1">
    <location>
        <begin position="255"/>
        <end position="272"/>
    </location>
</feature>
<evidence type="ECO:0000313" key="3">
    <source>
        <dbReference type="EMBL" id="PCI79789.1"/>
    </source>
</evidence>
<evidence type="ECO:0000256" key="1">
    <source>
        <dbReference type="SAM" id="Phobius"/>
    </source>
</evidence>
<keyword evidence="1" id="KW-0472">Membrane</keyword>
<dbReference type="EMBL" id="NVUL01000014">
    <property type="protein sequence ID" value="PCI79789.1"/>
    <property type="molecule type" value="Genomic_DNA"/>
</dbReference>
<keyword evidence="1" id="KW-1133">Transmembrane helix</keyword>
<organism evidence="3 4">
    <name type="scientific">SAR86 cluster bacterium</name>
    <dbReference type="NCBI Taxonomy" id="2030880"/>
    <lineage>
        <taxon>Bacteria</taxon>
        <taxon>Pseudomonadati</taxon>
        <taxon>Pseudomonadota</taxon>
        <taxon>Gammaproteobacteria</taxon>
        <taxon>SAR86 cluster</taxon>
    </lineage>
</organism>
<protein>
    <recommendedName>
        <fullName evidence="2">Acyltransferase 3 domain-containing protein</fullName>
    </recommendedName>
</protein>
<feature type="transmembrane region" description="Helical" evidence="1">
    <location>
        <begin position="35"/>
        <end position="60"/>
    </location>
</feature>